<reference evidence="3 4" key="1">
    <citation type="submission" date="2023-11" db="UniProtKB">
        <authorList>
            <consortium name="WormBaseParasite"/>
        </authorList>
    </citation>
    <scope>IDENTIFICATION</scope>
</reference>
<feature type="transmembrane region" description="Helical" evidence="1">
    <location>
        <begin position="37"/>
        <end position="64"/>
    </location>
</feature>
<evidence type="ECO:0000313" key="2">
    <source>
        <dbReference type="Proteomes" id="UP000050790"/>
    </source>
</evidence>
<accession>A0AA85AI41</accession>
<feature type="transmembrane region" description="Helical" evidence="1">
    <location>
        <begin position="100"/>
        <end position="121"/>
    </location>
</feature>
<evidence type="ECO:0000256" key="1">
    <source>
        <dbReference type="SAM" id="Phobius"/>
    </source>
</evidence>
<protein>
    <submittedName>
        <fullName evidence="3 4">Uncharacterized protein</fullName>
    </submittedName>
</protein>
<name>A0AA85AI41_9TREM</name>
<evidence type="ECO:0000313" key="4">
    <source>
        <dbReference type="WBParaSite" id="SMRG1_86770.3"/>
    </source>
</evidence>
<feature type="transmembrane region" description="Helical" evidence="1">
    <location>
        <begin position="220"/>
        <end position="242"/>
    </location>
</feature>
<dbReference type="WBParaSite" id="SMRG1_86770.3">
    <property type="protein sequence ID" value="SMRG1_86770.3"/>
    <property type="gene ID" value="SMRG1_86770"/>
</dbReference>
<feature type="transmembrane region" description="Helical" evidence="1">
    <location>
        <begin position="154"/>
        <end position="179"/>
    </location>
</feature>
<proteinExistence type="predicted"/>
<keyword evidence="1" id="KW-0472">Membrane</keyword>
<feature type="transmembrane region" description="Helical" evidence="1">
    <location>
        <begin position="70"/>
        <end position="88"/>
    </location>
</feature>
<keyword evidence="1" id="KW-1133">Transmembrane helix</keyword>
<feature type="transmembrane region" description="Helical" evidence="1">
    <location>
        <begin position="127"/>
        <end position="147"/>
    </location>
</feature>
<dbReference type="WBParaSite" id="SMRG1_86770.2">
    <property type="protein sequence ID" value="SMRG1_86770.2"/>
    <property type="gene ID" value="SMRG1_86770"/>
</dbReference>
<feature type="transmembrane region" description="Helical" evidence="1">
    <location>
        <begin position="185"/>
        <end position="208"/>
    </location>
</feature>
<dbReference type="Proteomes" id="UP000050790">
    <property type="component" value="Unassembled WGS sequence"/>
</dbReference>
<keyword evidence="1" id="KW-0812">Transmembrane</keyword>
<organism evidence="2 4">
    <name type="scientific">Schistosoma margrebowiei</name>
    <dbReference type="NCBI Taxonomy" id="48269"/>
    <lineage>
        <taxon>Eukaryota</taxon>
        <taxon>Metazoa</taxon>
        <taxon>Spiralia</taxon>
        <taxon>Lophotrochozoa</taxon>
        <taxon>Platyhelminthes</taxon>
        <taxon>Trematoda</taxon>
        <taxon>Digenea</taxon>
        <taxon>Strigeidida</taxon>
        <taxon>Schistosomatoidea</taxon>
        <taxon>Schistosomatidae</taxon>
        <taxon>Schistosoma</taxon>
    </lineage>
</organism>
<evidence type="ECO:0000313" key="3">
    <source>
        <dbReference type="WBParaSite" id="SMRG1_86770.2"/>
    </source>
</evidence>
<dbReference type="AlphaFoldDB" id="A0AA85AI41"/>
<sequence>MFPDVYNSSWKYKSRSKITTIYNRSNSPIIPSYTKQVFLFLSIEIGITVLVIMILSIPFIAGYLSNSWTVFPWVLIWSAFALTMLIIFYQEIRDEHPLNISLLVIYSILIGTAIGIAVLNLCFHVKVTAIAITLIYFICSILSGAAIRTRLADHFLLILTCIVILSIAFVAAAIVFYVLKKWVAVIALHVGAEILLFLITICFSQFTVGKSQVRISFPHWTLAVLVLYSLFCIDLSNSLYLIDIINIITFNKTNCSLCNSSTVNKEINVTLLKLDLCSSTNRSTGRFFT</sequence>